<name>U9V4W5_RHIID</name>
<feature type="region of interest" description="Disordered" evidence="1">
    <location>
        <begin position="59"/>
        <end position="80"/>
    </location>
</feature>
<dbReference type="HOGENOM" id="CLU_2590949_0_0_1"/>
<evidence type="ECO:0000256" key="1">
    <source>
        <dbReference type="SAM" id="MobiDB-lite"/>
    </source>
</evidence>
<evidence type="ECO:0000313" key="2">
    <source>
        <dbReference type="EMBL" id="ESA22951.1"/>
    </source>
</evidence>
<sequence>MGRIAGIWSDDIKEKILSYPLGVSNHLAAYSPEITTVEVNGYPKDILGRGRASTLPTLTLQQQQFETTSTSAQEEEEELQ</sequence>
<gene>
    <name evidence="2" type="ORF">GLOINDRAFT_15928</name>
</gene>
<accession>U9V4W5</accession>
<organism evidence="2">
    <name type="scientific">Rhizophagus irregularis (strain DAOM 181602 / DAOM 197198 / MUCL 43194)</name>
    <name type="common">Arbuscular mycorrhizal fungus</name>
    <name type="synonym">Glomus intraradices</name>
    <dbReference type="NCBI Taxonomy" id="747089"/>
    <lineage>
        <taxon>Eukaryota</taxon>
        <taxon>Fungi</taxon>
        <taxon>Fungi incertae sedis</taxon>
        <taxon>Mucoromycota</taxon>
        <taxon>Glomeromycotina</taxon>
        <taxon>Glomeromycetes</taxon>
        <taxon>Glomerales</taxon>
        <taxon>Glomeraceae</taxon>
        <taxon>Rhizophagus</taxon>
    </lineage>
</organism>
<feature type="compositionally biased region" description="Low complexity" evidence="1">
    <location>
        <begin position="59"/>
        <end position="72"/>
    </location>
</feature>
<dbReference type="EMBL" id="KI275163">
    <property type="protein sequence ID" value="ESA22951.1"/>
    <property type="molecule type" value="Genomic_DNA"/>
</dbReference>
<reference evidence="2" key="1">
    <citation type="submission" date="2013-07" db="EMBL/GenBank/DDBJ databases">
        <title>The genome of an arbuscular mycorrhizal fungus provides insights into the evolution of the oldest plant symbiosis.</title>
        <authorList>
            <consortium name="DOE Joint Genome Institute"/>
            <person name="Tisserant E."/>
            <person name="Malbreil M."/>
            <person name="Kuo A."/>
            <person name="Kohler A."/>
            <person name="Symeonidi A."/>
            <person name="Balestrini R."/>
            <person name="Charron P."/>
            <person name="Duensing N."/>
            <person name="Frei-dit-Frey N."/>
            <person name="Gianinazzi-Pearson V."/>
            <person name="Gilbert B."/>
            <person name="Handa Y."/>
            <person name="Hijri M."/>
            <person name="Kaul R."/>
            <person name="Kawaguchi M."/>
            <person name="Krajinski F."/>
            <person name="Lammers P."/>
            <person name="Lapierre D."/>
            <person name="Masclaux F.G."/>
            <person name="Murat C."/>
            <person name="Morin E."/>
            <person name="Ndikumana S."/>
            <person name="Pagni M."/>
            <person name="Petitpierre D."/>
            <person name="Requena N."/>
            <person name="Rosikiewicz P."/>
            <person name="Riley R."/>
            <person name="Saito K."/>
            <person name="San Clemente H."/>
            <person name="Shapiro H."/>
            <person name="van Tuinen D."/>
            <person name="Becard G."/>
            <person name="Bonfante P."/>
            <person name="Paszkowski U."/>
            <person name="Shachar-Hill Y."/>
            <person name="Young J.P."/>
            <person name="Sanders I.R."/>
            <person name="Henrissat B."/>
            <person name="Rensing S.A."/>
            <person name="Grigoriev I.V."/>
            <person name="Corradi N."/>
            <person name="Roux C."/>
            <person name="Martin F."/>
        </authorList>
    </citation>
    <scope>NUCLEOTIDE SEQUENCE</scope>
    <source>
        <strain evidence="2">DAOM 197198</strain>
    </source>
</reference>
<protein>
    <submittedName>
        <fullName evidence="2">Uncharacterized protein</fullName>
    </submittedName>
</protein>
<proteinExistence type="predicted"/>
<dbReference type="AlphaFoldDB" id="U9V4W5"/>